<dbReference type="GO" id="GO:0005886">
    <property type="term" value="C:plasma membrane"/>
    <property type="evidence" value="ECO:0007669"/>
    <property type="project" value="UniProtKB-SubCell"/>
</dbReference>
<dbReference type="InterPro" id="IPR002293">
    <property type="entry name" value="AA/rel_permease1"/>
</dbReference>
<gene>
    <name evidence="7" type="ORF">SAMN05443377_10251</name>
</gene>
<name>A0A1H9Q044_9ACTN</name>
<dbReference type="PIRSF" id="PIRSF006060">
    <property type="entry name" value="AA_transporter"/>
    <property type="match status" value="1"/>
</dbReference>
<proteinExistence type="predicted"/>
<accession>A0A1H9Q044</accession>
<feature type="transmembrane region" description="Helical" evidence="6">
    <location>
        <begin position="28"/>
        <end position="52"/>
    </location>
</feature>
<keyword evidence="5 6" id="KW-0472">Membrane</keyword>
<feature type="transmembrane region" description="Helical" evidence="6">
    <location>
        <begin position="301"/>
        <end position="323"/>
    </location>
</feature>
<dbReference type="RefSeq" id="WP_091966969.1">
    <property type="nucleotide sequence ID" value="NZ_FOGZ01000002.1"/>
</dbReference>
<feature type="transmembrane region" description="Helical" evidence="6">
    <location>
        <begin position="344"/>
        <end position="368"/>
    </location>
</feature>
<dbReference type="OrthoDB" id="137613at2"/>
<comment type="subcellular location">
    <subcellularLocation>
        <location evidence="1">Cell membrane</location>
        <topology evidence="1">Multi-pass membrane protein</topology>
    </subcellularLocation>
</comment>
<dbReference type="EMBL" id="FOGZ01000002">
    <property type="protein sequence ID" value="SER53794.1"/>
    <property type="molecule type" value="Genomic_DNA"/>
</dbReference>
<sequence>MSADTQLAPPATGHSSRLKGNQLGTTQIVFLVMAAVAPLTAMIVVASIGMALGNGGGMVASFIAVMLVMICFATGYGQMSSSVVNAGGFYAYTVRALGRQAGMASGLIALLGYNGFVIGAFGTTGFYFQTIVASLTGIDIHWMIWAVVLGVIAFLFTRQGIQFSTKILSISLVLEMAILLVLDVKILATTGFTIHAFDPSVITSGSVGLGLLFAANAFVGFEATSLFSEEARDPHRTIKRATFAAILTIGLFAAFTTWAFVSALGASSTQSIAAEHLAAGDLVFTISTHYLGSAFTTVMQLLLLVSLFAALLALHNSATRYLYALGRARALPSWLSHTRPDNGAPVHASATQVVLSLAVLMIFVVAGAQPMTSVVPAMTGFGTLAIIALQLIAAVAIIVFFRRRHDTRLLTTLVIPGIGTVGLAVILTLAIANFGVMAGSNSPVVAALPWLLPIVAVAGVIYALFLKARRPAVYLALDDDIEALA</sequence>
<keyword evidence="4 6" id="KW-1133">Transmembrane helix</keyword>
<keyword evidence="2" id="KW-1003">Cell membrane</keyword>
<dbReference type="AlphaFoldDB" id="A0A1H9Q044"/>
<evidence type="ECO:0000313" key="8">
    <source>
        <dbReference type="Proteomes" id="UP000198815"/>
    </source>
</evidence>
<evidence type="ECO:0000256" key="4">
    <source>
        <dbReference type="ARBA" id="ARBA00022989"/>
    </source>
</evidence>
<feature type="transmembrane region" description="Helical" evidence="6">
    <location>
        <begin position="413"/>
        <end position="438"/>
    </location>
</feature>
<feature type="transmembrane region" description="Helical" evidence="6">
    <location>
        <begin position="380"/>
        <end position="401"/>
    </location>
</feature>
<dbReference type="GO" id="GO:0022857">
    <property type="term" value="F:transmembrane transporter activity"/>
    <property type="evidence" value="ECO:0007669"/>
    <property type="project" value="InterPro"/>
</dbReference>
<dbReference type="InterPro" id="IPR050367">
    <property type="entry name" value="APC_superfamily"/>
</dbReference>
<feature type="transmembrane region" description="Helical" evidence="6">
    <location>
        <begin position="140"/>
        <end position="156"/>
    </location>
</feature>
<keyword evidence="3 6" id="KW-0812">Transmembrane</keyword>
<dbReference type="PANTHER" id="PTHR42770">
    <property type="entry name" value="AMINO ACID TRANSPORTER-RELATED"/>
    <property type="match status" value="1"/>
</dbReference>
<protein>
    <submittedName>
        <fullName evidence="7">Amino acid transporter</fullName>
    </submittedName>
</protein>
<feature type="transmembrane region" description="Helical" evidence="6">
    <location>
        <begin position="444"/>
        <end position="465"/>
    </location>
</feature>
<dbReference type="STRING" id="64702.SAMN05443377_10251"/>
<feature type="transmembrane region" description="Helical" evidence="6">
    <location>
        <begin position="241"/>
        <end position="261"/>
    </location>
</feature>
<dbReference type="PANTHER" id="PTHR42770:SF16">
    <property type="entry name" value="AMINO ACID PERMEASE"/>
    <property type="match status" value="1"/>
</dbReference>
<dbReference type="Pfam" id="PF13520">
    <property type="entry name" value="AA_permease_2"/>
    <property type="match status" value="1"/>
</dbReference>
<evidence type="ECO:0000256" key="6">
    <source>
        <dbReference type="SAM" id="Phobius"/>
    </source>
</evidence>
<keyword evidence="8" id="KW-1185">Reference proteome</keyword>
<feature type="transmembrane region" description="Helical" evidence="6">
    <location>
        <begin position="107"/>
        <end position="128"/>
    </location>
</feature>
<feature type="transmembrane region" description="Helical" evidence="6">
    <location>
        <begin position="58"/>
        <end position="76"/>
    </location>
</feature>
<evidence type="ECO:0000256" key="1">
    <source>
        <dbReference type="ARBA" id="ARBA00004651"/>
    </source>
</evidence>
<organism evidence="7 8">
    <name type="scientific">Propionibacterium cyclohexanicum</name>
    <dbReference type="NCBI Taxonomy" id="64702"/>
    <lineage>
        <taxon>Bacteria</taxon>
        <taxon>Bacillati</taxon>
        <taxon>Actinomycetota</taxon>
        <taxon>Actinomycetes</taxon>
        <taxon>Propionibacteriales</taxon>
        <taxon>Propionibacteriaceae</taxon>
        <taxon>Propionibacterium</taxon>
    </lineage>
</organism>
<feature type="transmembrane region" description="Helical" evidence="6">
    <location>
        <begin position="168"/>
        <end position="188"/>
    </location>
</feature>
<dbReference type="Proteomes" id="UP000198815">
    <property type="component" value="Unassembled WGS sequence"/>
</dbReference>
<evidence type="ECO:0000256" key="3">
    <source>
        <dbReference type="ARBA" id="ARBA00022692"/>
    </source>
</evidence>
<dbReference type="Gene3D" id="1.20.1740.10">
    <property type="entry name" value="Amino acid/polyamine transporter I"/>
    <property type="match status" value="1"/>
</dbReference>
<evidence type="ECO:0000313" key="7">
    <source>
        <dbReference type="EMBL" id="SER53794.1"/>
    </source>
</evidence>
<evidence type="ECO:0000256" key="2">
    <source>
        <dbReference type="ARBA" id="ARBA00022475"/>
    </source>
</evidence>
<reference evidence="7 8" key="1">
    <citation type="submission" date="2016-10" db="EMBL/GenBank/DDBJ databases">
        <authorList>
            <person name="de Groot N.N."/>
        </authorList>
    </citation>
    <scope>NUCLEOTIDE SEQUENCE [LARGE SCALE GENOMIC DNA]</scope>
    <source>
        <strain evidence="7 8">DSM 16859</strain>
    </source>
</reference>
<feature type="transmembrane region" description="Helical" evidence="6">
    <location>
        <begin position="200"/>
        <end position="221"/>
    </location>
</feature>
<evidence type="ECO:0000256" key="5">
    <source>
        <dbReference type="ARBA" id="ARBA00023136"/>
    </source>
</evidence>